<evidence type="ECO:0000313" key="1">
    <source>
        <dbReference type="EMBL" id="QHU34477.1"/>
    </source>
</evidence>
<sequence length="117" mass="13287">MNPTLYSSLIGKKIKVVLKNKVLDKKELIGTCLTFPPPLIICDLYKEAYPTLSVSLDNEAYTAHISMENIDTIYKICHDIRSKVSSLMICNDKHITNDIALYVIKFMEGWTVDVAVY</sequence>
<reference evidence="1" key="1">
    <citation type="journal article" date="2020" name="Nature">
        <title>Giant virus diversity and host interactions through global metagenomics.</title>
        <authorList>
            <person name="Schulz F."/>
            <person name="Roux S."/>
            <person name="Paez-Espino D."/>
            <person name="Jungbluth S."/>
            <person name="Walsh D.A."/>
            <person name="Denef V.J."/>
            <person name="McMahon K.D."/>
            <person name="Konstantinidis K.T."/>
            <person name="Eloe-Fadrosh E.A."/>
            <person name="Kyrpides N.C."/>
            <person name="Woyke T."/>
        </authorList>
    </citation>
    <scope>NUCLEOTIDE SEQUENCE</scope>
    <source>
        <strain evidence="1">GVMAG-S-1016713-123</strain>
    </source>
</reference>
<organism evidence="1">
    <name type="scientific">viral metagenome</name>
    <dbReference type="NCBI Taxonomy" id="1070528"/>
    <lineage>
        <taxon>unclassified sequences</taxon>
        <taxon>metagenomes</taxon>
        <taxon>organismal metagenomes</taxon>
    </lineage>
</organism>
<name>A0A6C0LV30_9ZZZZ</name>
<dbReference type="AlphaFoldDB" id="A0A6C0LV30"/>
<proteinExistence type="predicted"/>
<protein>
    <submittedName>
        <fullName evidence="1">Uncharacterized protein</fullName>
    </submittedName>
</protein>
<dbReference type="EMBL" id="MN740572">
    <property type="protein sequence ID" value="QHU34477.1"/>
    <property type="molecule type" value="Genomic_DNA"/>
</dbReference>
<accession>A0A6C0LV30</accession>